<dbReference type="InterPro" id="IPR044000">
    <property type="entry name" value="Phage_tube_2"/>
</dbReference>
<organism evidence="1 2">
    <name type="scientific">Natronospira bacteriovora</name>
    <dbReference type="NCBI Taxonomy" id="3069753"/>
    <lineage>
        <taxon>Bacteria</taxon>
        <taxon>Pseudomonadati</taxon>
        <taxon>Pseudomonadota</taxon>
        <taxon>Gammaproteobacteria</taxon>
        <taxon>Natronospirales</taxon>
        <taxon>Natronospiraceae</taxon>
        <taxon>Natronospira</taxon>
    </lineage>
</organism>
<dbReference type="Proteomes" id="UP001239019">
    <property type="component" value="Unassembled WGS sequence"/>
</dbReference>
<accession>A0ABU0W5S8</accession>
<dbReference type="RefSeq" id="WP_306727801.1">
    <property type="nucleotide sequence ID" value="NZ_JAVDDT010000002.1"/>
</dbReference>
<evidence type="ECO:0000313" key="2">
    <source>
        <dbReference type="Proteomes" id="UP001239019"/>
    </source>
</evidence>
<dbReference type="Pfam" id="PF18906">
    <property type="entry name" value="Phage_tube_2"/>
    <property type="match status" value="1"/>
</dbReference>
<gene>
    <name evidence="1" type="ORF">RBH19_05490</name>
</gene>
<comment type="caution">
    <text evidence="1">The sequence shown here is derived from an EMBL/GenBank/DDBJ whole genome shotgun (WGS) entry which is preliminary data.</text>
</comment>
<sequence>MGNKQARGYRTKVVAYEQDTLSQIPDPADGHRLFFRTFGVRGQQDLEESETLRGVRGRAEPDLGNKNVAGPMVGEVDAANIGLLLKHLFGEVSTTGAGPYEHEFTVNQEGFEKSLLLEKDHGSVISGSGRVERYLGCRVSTAEFNLPRNGYPTINWDFLGAAHTLNETPLDTDPTDTGFTPFTAFRAGLQMNDQPLANITELRATLSNDLDDDQYVVGGEGERVDIPEGWFLVSGQITARFTSADLLQKAIDGDTVRIVASLSRGDGSGSAGNEFFELDLEKLRFQRNSPEIDGPRGVQITLDFQGFQDGSALAKAVLKNQVESY</sequence>
<name>A0ABU0W5S8_9GAMM</name>
<reference evidence="1 2" key="1">
    <citation type="submission" date="2023-08" db="EMBL/GenBank/DDBJ databases">
        <title>Whole-genome sequencing of halo(alkali)philic microorganisms from hypersaline lakes.</title>
        <authorList>
            <person name="Sorokin D.Y."/>
            <person name="Abbas B."/>
            <person name="Merkel A.Y."/>
        </authorList>
    </citation>
    <scope>NUCLEOTIDE SEQUENCE [LARGE SCALE GENOMIC DNA]</scope>
    <source>
        <strain evidence="1 2">AB-CW4</strain>
    </source>
</reference>
<dbReference type="EMBL" id="JAVDDT010000002">
    <property type="protein sequence ID" value="MDQ2069317.1"/>
    <property type="molecule type" value="Genomic_DNA"/>
</dbReference>
<protein>
    <submittedName>
        <fullName evidence="1">Phage tail tube protein</fullName>
    </submittedName>
</protein>
<evidence type="ECO:0000313" key="1">
    <source>
        <dbReference type="EMBL" id="MDQ2069317.1"/>
    </source>
</evidence>
<keyword evidence="2" id="KW-1185">Reference proteome</keyword>
<proteinExistence type="predicted"/>